<gene>
    <name evidence="1" type="ORF">ColSpa_07843</name>
</gene>
<dbReference type="RefSeq" id="XP_049130012.1">
    <property type="nucleotide sequence ID" value="XM_049274055.1"/>
</dbReference>
<dbReference type="EMBL" id="BQXU01000020">
    <property type="protein sequence ID" value="GKT47662.1"/>
    <property type="molecule type" value="Genomic_DNA"/>
</dbReference>
<protein>
    <submittedName>
        <fullName evidence="1">Uncharacterized protein</fullName>
    </submittedName>
</protein>
<sequence length="68" mass="8012">MVGIFPVLYLGWKIIKRTKIFKPEEVDLYRNKVRLLKSSLHCVRMCNADSLKDEIDEYERTFVPTPPA</sequence>
<reference evidence="1 2" key="1">
    <citation type="submission" date="2022-03" db="EMBL/GenBank/DDBJ databases">
        <title>Genome data of Colletotrichum spp.</title>
        <authorList>
            <person name="Utami Y.D."/>
            <person name="Hiruma K."/>
        </authorList>
    </citation>
    <scope>NUCLEOTIDE SEQUENCE [LARGE SCALE GENOMIC DNA]</scope>
    <source>
        <strain evidence="1 2">MAFF 239500</strain>
    </source>
</reference>
<evidence type="ECO:0000313" key="2">
    <source>
        <dbReference type="Proteomes" id="UP001055115"/>
    </source>
</evidence>
<proteinExistence type="predicted"/>
<dbReference type="AlphaFoldDB" id="A0AA37P8M3"/>
<dbReference type="GeneID" id="73328645"/>
<evidence type="ECO:0000313" key="1">
    <source>
        <dbReference type="EMBL" id="GKT47662.1"/>
    </source>
</evidence>
<dbReference type="Proteomes" id="UP001055115">
    <property type="component" value="Unassembled WGS sequence"/>
</dbReference>
<name>A0AA37P8M3_9PEZI</name>
<organism evidence="1 2">
    <name type="scientific">Colletotrichum spaethianum</name>
    <dbReference type="NCBI Taxonomy" id="700344"/>
    <lineage>
        <taxon>Eukaryota</taxon>
        <taxon>Fungi</taxon>
        <taxon>Dikarya</taxon>
        <taxon>Ascomycota</taxon>
        <taxon>Pezizomycotina</taxon>
        <taxon>Sordariomycetes</taxon>
        <taxon>Hypocreomycetidae</taxon>
        <taxon>Glomerellales</taxon>
        <taxon>Glomerellaceae</taxon>
        <taxon>Colletotrichum</taxon>
        <taxon>Colletotrichum spaethianum species complex</taxon>
    </lineage>
</organism>
<keyword evidence="2" id="KW-1185">Reference proteome</keyword>
<accession>A0AA37P8M3</accession>
<comment type="caution">
    <text evidence="1">The sequence shown here is derived from an EMBL/GenBank/DDBJ whole genome shotgun (WGS) entry which is preliminary data.</text>
</comment>